<dbReference type="InterPro" id="IPR045864">
    <property type="entry name" value="aa-tRNA-synth_II/BPL/LPL"/>
</dbReference>
<dbReference type="InterPro" id="IPR006195">
    <property type="entry name" value="aa-tRNA-synth_II"/>
</dbReference>
<comment type="caution">
    <text evidence="17">The sequence shown here is derived from an EMBL/GenBank/DDBJ whole genome shotgun (WGS) entry which is preliminary data.</text>
</comment>
<evidence type="ECO:0000256" key="2">
    <source>
        <dbReference type="ARBA" id="ARBA00005045"/>
    </source>
</evidence>
<evidence type="ECO:0000256" key="1">
    <source>
        <dbReference type="ARBA" id="ARBA00004496"/>
    </source>
</evidence>
<dbReference type="CDD" id="cd00770">
    <property type="entry name" value="SerRS_core"/>
    <property type="match status" value="1"/>
</dbReference>
<feature type="binding site" evidence="13">
    <location>
        <position position="382"/>
    </location>
    <ligand>
        <name>L-serine</name>
        <dbReference type="ChEBI" id="CHEBI:33384"/>
    </ligand>
</feature>
<feature type="binding site" evidence="12">
    <location>
        <position position="384"/>
    </location>
    <ligand>
        <name>L-serine</name>
        <dbReference type="ChEBI" id="CHEBI:33384"/>
    </ligand>
</feature>
<reference evidence="18" key="1">
    <citation type="submission" date="2017-09" db="EMBL/GenBank/DDBJ databases">
        <title>Metaegenomics of thermophilic ammonia-oxidizing enrichment culture.</title>
        <authorList>
            <person name="Kato S."/>
            <person name="Suzuki K."/>
        </authorList>
    </citation>
    <scope>NUCLEOTIDE SEQUENCE [LARGE SCALE GENOMIC DNA]</scope>
</reference>
<dbReference type="GO" id="GO:0004828">
    <property type="term" value="F:serine-tRNA ligase activity"/>
    <property type="evidence" value="ECO:0007669"/>
    <property type="project" value="UniProtKB-UniRule"/>
</dbReference>
<dbReference type="InterPro" id="IPR033729">
    <property type="entry name" value="SerRS_core"/>
</dbReference>
<feature type="domain" description="Aminoacyl-transfer RNA synthetases class-II family profile" evidence="16">
    <location>
        <begin position="171"/>
        <end position="409"/>
    </location>
</feature>
<feature type="binding site" evidence="13">
    <location>
        <position position="230"/>
    </location>
    <ligand>
        <name>L-serine</name>
        <dbReference type="ChEBI" id="CHEBI:33384"/>
    </ligand>
</feature>
<dbReference type="HAMAP" id="MF_00176">
    <property type="entry name" value="Ser_tRNA_synth_type1"/>
    <property type="match status" value="1"/>
</dbReference>
<evidence type="ECO:0000256" key="5">
    <source>
        <dbReference type="ARBA" id="ARBA00022598"/>
    </source>
</evidence>
<dbReference type="PRINTS" id="PR00981">
    <property type="entry name" value="TRNASYNTHSER"/>
</dbReference>
<keyword evidence="9 12" id="KW-0030">Aminoacyl-tRNA synthetase</keyword>
<protein>
    <recommendedName>
        <fullName evidence="12">Serine--tRNA ligase</fullName>
        <ecNumber evidence="12">6.1.1.11</ecNumber>
    </recommendedName>
    <alternativeName>
        <fullName evidence="12">Seryl-tRNA synthetase</fullName>
        <shortName evidence="12">SerRS</shortName>
    </alternativeName>
    <alternativeName>
        <fullName evidence="12">Seryl-tRNA(Ser/Sec) synthetase</fullName>
    </alternativeName>
</protein>
<dbReference type="EMBL" id="BEHY01000005">
    <property type="protein sequence ID" value="GBD08158.1"/>
    <property type="molecule type" value="Genomic_DNA"/>
</dbReference>
<dbReference type="GO" id="GO:0005737">
    <property type="term" value="C:cytoplasm"/>
    <property type="evidence" value="ECO:0007669"/>
    <property type="project" value="UniProtKB-SubCell"/>
</dbReference>
<dbReference type="PANTHER" id="PTHR43697:SF1">
    <property type="entry name" value="SERINE--TRNA LIGASE"/>
    <property type="match status" value="1"/>
</dbReference>
<dbReference type="Pfam" id="PF02403">
    <property type="entry name" value="Seryl_tRNA_N"/>
    <property type="match status" value="1"/>
</dbReference>
<dbReference type="PROSITE" id="PS50862">
    <property type="entry name" value="AA_TRNA_LIGASE_II"/>
    <property type="match status" value="1"/>
</dbReference>
<feature type="binding site" evidence="13">
    <location>
        <position position="261"/>
    </location>
    <ligand>
        <name>L-serine</name>
        <dbReference type="ChEBI" id="CHEBI:33384"/>
    </ligand>
</feature>
<evidence type="ECO:0000256" key="9">
    <source>
        <dbReference type="ARBA" id="ARBA00023146"/>
    </source>
</evidence>
<dbReference type="UniPathway" id="UPA00906">
    <property type="reaction ID" value="UER00895"/>
</dbReference>
<gene>
    <name evidence="12 17" type="primary">serS</name>
    <name evidence="17" type="ORF">HRbin22_00391</name>
</gene>
<dbReference type="GO" id="GO:0016260">
    <property type="term" value="P:selenocysteine biosynthetic process"/>
    <property type="evidence" value="ECO:0007669"/>
    <property type="project" value="UniProtKB-UniRule"/>
</dbReference>
<dbReference type="InterPro" id="IPR002317">
    <property type="entry name" value="Ser-tRNA-ligase_type_1"/>
</dbReference>
<keyword evidence="4 12" id="KW-0963">Cytoplasm</keyword>
<dbReference type="EC" id="6.1.1.11" evidence="12"/>
<feature type="binding site" evidence="12 13">
    <location>
        <position position="284"/>
    </location>
    <ligand>
        <name>L-serine</name>
        <dbReference type="ChEBI" id="CHEBI:33384"/>
    </ligand>
</feature>
<organism evidence="17 18">
    <name type="scientific">Candidatus Thermoflexus japonica</name>
    <dbReference type="NCBI Taxonomy" id="2035417"/>
    <lineage>
        <taxon>Bacteria</taxon>
        <taxon>Bacillati</taxon>
        <taxon>Chloroflexota</taxon>
        <taxon>Thermoflexia</taxon>
        <taxon>Thermoflexales</taxon>
        <taxon>Thermoflexaceae</taxon>
        <taxon>Thermoflexus</taxon>
    </lineage>
</organism>
<dbReference type="Gene3D" id="3.30.930.10">
    <property type="entry name" value="Bira Bifunctional Protein, Domain 2"/>
    <property type="match status" value="1"/>
</dbReference>
<evidence type="ECO:0000256" key="10">
    <source>
        <dbReference type="ARBA" id="ARBA00047929"/>
    </source>
</evidence>
<evidence type="ECO:0000256" key="13">
    <source>
        <dbReference type="PIRSR" id="PIRSR001529-1"/>
    </source>
</evidence>
<dbReference type="InterPro" id="IPR015866">
    <property type="entry name" value="Ser-tRNA-synth_1_N"/>
</dbReference>
<dbReference type="AlphaFoldDB" id="A0A2H5Y492"/>
<comment type="caution">
    <text evidence="12">Lacks conserved residue(s) required for the propagation of feature annotation.</text>
</comment>
<keyword evidence="7 12" id="KW-0067">ATP-binding</keyword>
<comment type="subcellular location">
    <subcellularLocation>
        <location evidence="1 12">Cytoplasm</location>
    </subcellularLocation>
</comment>
<keyword evidence="5 12" id="KW-0436">Ligase</keyword>
<evidence type="ECO:0000256" key="3">
    <source>
        <dbReference type="ARBA" id="ARBA00010728"/>
    </source>
</evidence>
<comment type="domain">
    <text evidence="12">Consists of two distinct domains, a catalytic core and a N-terminal extension that is involved in tRNA binding.</text>
</comment>
<dbReference type="SUPFAM" id="SSF55681">
    <property type="entry name" value="Class II aaRS and biotin synthetases"/>
    <property type="match status" value="1"/>
</dbReference>
<evidence type="ECO:0000256" key="11">
    <source>
        <dbReference type="ARBA" id="ARBA00048823"/>
    </source>
</evidence>
<comment type="catalytic activity">
    <reaction evidence="10 12">
        <text>tRNA(Sec) + L-serine + ATP = L-seryl-tRNA(Sec) + AMP + diphosphate + H(+)</text>
        <dbReference type="Rhea" id="RHEA:42580"/>
        <dbReference type="Rhea" id="RHEA-COMP:9742"/>
        <dbReference type="Rhea" id="RHEA-COMP:10128"/>
        <dbReference type="ChEBI" id="CHEBI:15378"/>
        <dbReference type="ChEBI" id="CHEBI:30616"/>
        <dbReference type="ChEBI" id="CHEBI:33019"/>
        <dbReference type="ChEBI" id="CHEBI:33384"/>
        <dbReference type="ChEBI" id="CHEBI:78442"/>
        <dbReference type="ChEBI" id="CHEBI:78533"/>
        <dbReference type="ChEBI" id="CHEBI:456215"/>
        <dbReference type="EC" id="6.1.1.11"/>
    </reaction>
</comment>
<evidence type="ECO:0000259" key="16">
    <source>
        <dbReference type="PROSITE" id="PS50862"/>
    </source>
</evidence>
<dbReference type="InterPro" id="IPR010978">
    <property type="entry name" value="tRNA-bd_arm"/>
</dbReference>
<dbReference type="SUPFAM" id="SSF46589">
    <property type="entry name" value="tRNA-binding arm"/>
    <property type="match status" value="1"/>
</dbReference>
<evidence type="ECO:0000256" key="6">
    <source>
        <dbReference type="ARBA" id="ARBA00022741"/>
    </source>
</evidence>
<name>A0A2H5Y492_9CHLR</name>
<evidence type="ECO:0000256" key="14">
    <source>
        <dbReference type="PIRSR" id="PIRSR001529-2"/>
    </source>
</evidence>
<keyword evidence="8 12" id="KW-0648">Protein biosynthesis</keyword>
<proteinExistence type="inferred from homology"/>
<comment type="similarity">
    <text evidence="3 12">Belongs to the class-II aminoacyl-tRNA synthetase family. Type-1 seryl-tRNA synthetase subfamily.</text>
</comment>
<comment type="catalytic activity">
    <reaction evidence="11 12">
        <text>tRNA(Ser) + L-serine + ATP = L-seryl-tRNA(Ser) + AMP + diphosphate + H(+)</text>
        <dbReference type="Rhea" id="RHEA:12292"/>
        <dbReference type="Rhea" id="RHEA-COMP:9669"/>
        <dbReference type="Rhea" id="RHEA-COMP:9703"/>
        <dbReference type="ChEBI" id="CHEBI:15378"/>
        <dbReference type="ChEBI" id="CHEBI:30616"/>
        <dbReference type="ChEBI" id="CHEBI:33019"/>
        <dbReference type="ChEBI" id="CHEBI:33384"/>
        <dbReference type="ChEBI" id="CHEBI:78442"/>
        <dbReference type="ChEBI" id="CHEBI:78533"/>
        <dbReference type="ChEBI" id="CHEBI:456215"/>
        <dbReference type="EC" id="6.1.1.11"/>
    </reaction>
</comment>
<evidence type="ECO:0000256" key="4">
    <source>
        <dbReference type="ARBA" id="ARBA00022490"/>
    </source>
</evidence>
<dbReference type="Proteomes" id="UP000236642">
    <property type="component" value="Unassembled WGS sequence"/>
</dbReference>
<dbReference type="PIRSF" id="PIRSF001529">
    <property type="entry name" value="Ser-tRNA-synth_IIa"/>
    <property type="match status" value="1"/>
</dbReference>
<accession>A0A2H5Y492</accession>
<sequence length="425" mass="48697">MLDVERIRRNPEEIRIGLQHRGESPDLVDRFLELDEAYRAALQEVERLRAVRNQVSREIGKMPPGPEREARIAEMRELGERLAAEEARLRDLEGQREELLLQFPNIPHPSVPVGPDESANRVVRVEGEIPEFDFTPLPHWELGPRLGLIDFERGVKLSGSRFYVLWGLGARLERALIQWLLDLHTQIHGYTEVYVPFVVKREALVGAGQLPKFEDNLYHDVEDDIWLVPTAEVPLTNLHRDEILEADQLPLYYVAYTPCFRRERMSAGRDVRGIKRGHQFDKVELYKFTTPETSYLELEKMVEDVVDTCRRLGLPTRVVEICTGDLGFAAAKTYDVEVYAAGCGEWLEVSSVSNTEDFQARRANLRYRPRPGARPRYVHTLNGSGLGLPRTVIAILENYQQRDGSIVVPEALRPYMGVEVLRGPR</sequence>
<feature type="binding site" evidence="12 14">
    <location>
        <begin position="261"/>
        <end position="263"/>
    </location>
    <ligand>
        <name>ATP</name>
        <dbReference type="ChEBI" id="CHEBI:30616"/>
    </ligand>
</feature>
<dbReference type="Gene3D" id="1.10.287.40">
    <property type="entry name" value="Serine-tRNA synthetase, tRNA binding domain"/>
    <property type="match status" value="1"/>
</dbReference>
<evidence type="ECO:0000313" key="18">
    <source>
        <dbReference type="Proteomes" id="UP000236642"/>
    </source>
</evidence>
<dbReference type="InterPro" id="IPR042103">
    <property type="entry name" value="SerRS_1_N_sf"/>
</dbReference>
<dbReference type="GO" id="GO:0006434">
    <property type="term" value="P:seryl-tRNA aminoacylation"/>
    <property type="evidence" value="ECO:0007669"/>
    <property type="project" value="UniProtKB-UniRule"/>
</dbReference>
<comment type="function">
    <text evidence="12">Catalyzes the attachment of serine to tRNA(Ser). Is also able to aminoacylate tRNA(Sec) with serine, to form the misacylated tRNA L-seryl-tRNA(Sec), which will be further converted into selenocysteinyl-tRNA(Sec).</text>
</comment>
<dbReference type="GO" id="GO:0005524">
    <property type="term" value="F:ATP binding"/>
    <property type="evidence" value="ECO:0007669"/>
    <property type="project" value="UniProtKB-UniRule"/>
</dbReference>
<evidence type="ECO:0000256" key="15">
    <source>
        <dbReference type="SAM" id="Coils"/>
    </source>
</evidence>
<keyword evidence="15" id="KW-0175">Coiled coil</keyword>
<feature type="binding site" evidence="12">
    <location>
        <begin position="230"/>
        <end position="232"/>
    </location>
    <ligand>
        <name>L-serine</name>
        <dbReference type="ChEBI" id="CHEBI:33384"/>
    </ligand>
</feature>
<dbReference type="NCBIfam" id="TIGR00414">
    <property type="entry name" value="serS"/>
    <property type="match status" value="1"/>
</dbReference>
<dbReference type="InterPro" id="IPR002314">
    <property type="entry name" value="aa-tRNA-synt_IIb"/>
</dbReference>
<feature type="coiled-coil region" evidence="15">
    <location>
        <begin position="38"/>
        <end position="102"/>
    </location>
</feature>
<feature type="binding site" evidence="12 14">
    <location>
        <begin position="348"/>
        <end position="351"/>
    </location>
    <ligand>
        <name>ATP</name>
        <dbReference type="ChEBI" id="CHEBI:30616"/>
    </ligand>
</feature>
<evidence type="ECO:0000313" key="17">
    <source>
        <dbReference type="EMBL" id="GBD08158.1"/>
    </source>
</evidence>
<keyword evidence="6 12" id="KW-0547">Nucleotide-binding</keyword>
<evidence type="ECO:0000256" key="7">
    <source>
        <dbReference type="ARBA" id="ARBA00022840"/>
    </source>
</evidence>
<comment type="subunit">
    <text evidence="12">Homodimer. The tRNA molecule binds across the dimer.</text>
</comment>
<evidence type="ECO:0000256" key="12">
    <source>
        <dbReference type="HAMAP-Rule" id="MF_00176"/>
    </source>
</evidence>
<evidence type="ECO:0000256" key="8">
    <source>
        <dbReference type="ARBA" id="ARBA00022917"/>
    </source>
</evidence>
<dbReference type="Pfam" id="PF00587">
    <property type="entry name" value="tRNA-synt_2b"/>
    <property type="match status" value="1"/>
</dbReference>
<dbReference type="PANTHER" id="PTHR43697">
    <property type="entry name" value="SERYL-TRNA SYNTHETASE"/>
    <property type="match status" value="1"/>
</dbReference>
<comment type="pathway">
    <text evidence="2 12">Aminoacyl-tRNA biosynthesis; selenocysteinyl-tRNA(Sec) biosynthesis; L-seryl-tRNA(Sec) from L-serine and tRNA(Sec): step 1/1.</text>
</comment>